<evidence type="ECO:0000256" key="2">
    <source>
        <dbReference type="ARBA" id="ARBA00022737"/>
    </source>
</evidence>
<dbReference type="FunFam" id="1.25.40.10:FF:000031">
    <property type="entry name" value="Pentatricopeptide repeat-containing protein mitochondrial"/>
    <property type="match status" value="1"/>
</dbReference>
<dbReference type="PANTHER" id="PTHR47926">
    <property type="entry name" value="PENTATRICOPEPTIDE REPEAT-CONTAINING PROTEIN"/>
    <property type="match status" value="1"/>
</dbReference>
<organism evidence="5 6">
    <name type="scientific">Ilex paraguariensis</name>
    <name type="common">yerba mate</name>
    <dbReference type="NCBI Taxonomy" id="185542"/>
    <lineage>
        <taxon>Eukaryota</taxon>
        <taxon>Viridiplantae</taxon>
        <taxon>Streptophyta</taxon>
        <taxon>Embryophyta</taxon>
        <taxon>Tracheophyta</taxon>
        <taxon>Spermatophyta</taxon>
        <taxon>Magnoliopsida</taxon>
        <taxon>eudicotyledons</taxon>
        <taxon>Gunneridae</taxon>
        <taxon>Pentapetalae</taxon>
        <taxon>asterids</taxon>
        <taxon>campanulids</taxon>
        <taxon>Aquifoliales</taxon>
        <taxon>Aquifoliaceae</taxon>
        <taxon>Ilex</taxon>
    </lineage>
</organism>
<reference evidence="5 6" key="1">
    <citation type="submission" date="2024-02" db="EMBL/GenBank/DDBJ databases">
        <authorList>
            <person name="Vignale AGUSTIN F."/>
            <person name="Sosa J E."/>
            <person name="Modenutti C."/>
        </authorList>
    </citation>
    <scope>NUCLEOTIDE SEQUENCE [LARGE SCALE GENOMIC DNA]</scope>
</reference>
<dbReference type="InterPro" id="IPR046960">
    <property type="entry name" value="PPR_At4g14850-like_plant"/>
</dbReference>
<proteinExistence type="inferred from homology"/>
<comment type="caution">
    <text evidence="5">The sequence shown here is derived from an EMBL/GenBank/DDBJ whole genome shotgun (WGS) entry which is preliminary data.</text>
</comment>
<evidence type="ECO:0000256" key="3">
    <source>
        <dbReference type="PROSITE-ProRule" id="PRU00708"/>
    </source>
</evidence>
<feature type="repeat" description="PPR" evidence="3">
    <location>
        <begin position="243"/>
        <end position="277"/>
    </location>
</feature>
<dbReference type="GO" id="GO:0016070">
    <property type="term" value="P:RNA metabolic process"/>
    <property type="evidence" value="ECO:0007669"/>
    <property type="project" value="UniProtKB-ARBA"/>
</dbReference>
<gene>
    <name evidence="5" type="ORF">ILEXP_LOCUS55851</name>
</gene>
<dbReference type="FunFam" id="1.25.40.10:FF:003116">
    <property type="entry name" value="Uncharacterized protein"/>
    <property type="match status" value="1"/>
</dbReference>
<evidence type="ECO:0000259" key="4">
    <source>
        <dbReference type="Pfam" id="PF14432"/>
    </source>
</evidence>
<evidence type="ECO:0000256" key="1">
    <source>
        <dbReference type="ARBA" id="ARBA00006643"/>
    </source>
</evidence>
<protein>
    <recommendedName>
        <fullName evidence="4">DYW domain-containing protein</fullName>
    </recommendedName>
</protein>
<feature type="domain" description="DYW" evidence="4">
    <location>
        <begin position="594"/>
        <end position="685"/>
    </location>
</feature>
<dbReference type="FunFam" id="1.25.40.10:FF:000366">
    <property type="entry name" value="Pentatricopeptide (PPR) repeat-containing protein"/>
    <property type="match status" value="1"/>
</dbReference>
<dbReference type="Gene3D" id="1.25.40.10">
    <property type="entry name" value="Tetratricopeptide repeat domain"/>
    <property type="match status" value="3"/>
</dbReference>
<dbReference type="Proteomes" id="UP001642360">
    <property type="component" value="Unassembled WGS sequence"/>
</dbReference>
<keyword evidence="2" id="KW-0677">Repeat</keyword>
<comment type="similarity">
    <text evidence="1">Belongs to the PPR family. PCMP-H subfamily.</text>
</comment>
<dbReference type="AlphaFoldDB" id="A0ABC8UXP6"/>
<feature type="repeat" description="PPR" evidence="3">
    <location>
        <begin position="379"/>
        <end position="413"/>
    </location>
</feature>
<name>A0ABC8UXP6_9AQUA</name>
<dbReference type="InterPro" id="IPR046848">
    <property type="entry name" value="E_motif"/>
</dbReference>
<dbReference type="SUPFAM" id="SSF48452">
    <property type="entry name" value="TPR-like"/>
    <property type="match status" value="1"/>
</dbReference>
<keyword evidence="6" id="KW-1185">Reference proteome</keyword>
<evidence type="ECO:0000313" key="5">
    <source>
        <dbReference type="EMBL" id="CAK9185452.1"/>
    </source>
</evidence>
<dbReference type="InterPro" id="IPR032867">
    <property type="entry name" value="DYW_dom"/>
</dbReference>
<evidence type="ECO:0000313" key="6">
    <source>
        <dbReference type="Proteomes" id="UP001642360"/>
    </source>
</evidence>
<dbReference type="Pfam" id="PF14432">
    <property type="entry name" value="DYW_deaminase"/>
    <property type="match status" value="1"/>
</dbReference>
<dbReference type="Pfam" id="PF01535">
    <property type="entry name" value="PPR"/>
    <property type="match status" value="4"/>
</dbReference>
<feature type="repeat" description="PPR" evidence="3">
    <location>
        <begin position="142"/>
        <end position="176"/>
    </location>
</feature>
<dbReference type="NCBIfam" id="TIGR00756">
    <property type="entry name" value="PPR"/>
    <property type="match status" value="4"/>
</dbReference>
<dbReference type="PROSITE" id="PS51375">
    <property type="entry name" value="PPR"/>
    <property type="match status" value="5"/>
</dbReference>
<dbReference type="PANTHER" id="PTHR47926:SF426">
    <property type="entry name" value="TETRATRICOPEPTIDE-LIKE HELICAL DOMAIN SUPERFAMILY, DYW DOMAIN-CONTAINING PROTEIN"/>
    <property type="match status" value="1"/>
</dbReference>
<dbReference type="Pfam" id="PF20431">
    <property type="entry name" value="E_motif"/>
    <property type="match status" value="1"/>
</dbReference>
<dbReference type="InterPro" id="IPR011990">
    <property type="entry name" value="TPR-like_helical_dom_sf"/>
</dbReference>
<dbReference type="FunFam" id="1.25.40.10:FF:000344">
    <property type="entry name" value="Pentatricopeptide repeat-containing protein"/>
    <property type="match status" value="1"/>
</dbReference>
<accession>A0ABC8UXP6</accession>
<feature type="repeat" description="PPR" evidence="3">
    <location>
        <begin position="278"/>
        <end position="312"/>
    </location>
</feature>
<dbReference type="InterPro" id="IPR002885">
    <property type="entry name" value="PPR_rpt"/>
</dbReference>
<feature type="repeat" description="PPR" evidence="3">
    <location>
        <begin position="41"/>
        <end position="75"/>
    </location>
</feature>
<dbReference type="Pfam" id="PF13041">
    <property type="entry name" value="PPR_2"/>
    <property type="match status" value="4"/>
</dbReference>
<sequence>MLSKLTTSLPPHLSLKFLKVYCRSGDLMRARQLFDKIPEPDLPTWTVLISAYSKQGFPKEAIKMYAELRNRSIVPDTLVLLSVAKACAMSADIVKAKEIHENANKFGFRSDLLLGNAMIDMYGKCRYFEGARRVFDDLKVKDVISWTSMCSCYINCGLPREALRALHEMGLNGLTPNSVTLSTILPACSDLKYLNLGREVHGFVIRNGVGDNVFVSSALVDMYASCLSIRQAQLVFDKMAHRDIVSWNVIITAYFSNGECEKALNLFCQMRVEGVKLNYASWNAVIGGCMQSGRTQQAVEILGQMQESGLKPNQITITSILPACTYLESLRGGKEIHGYIFRHWILEDMTATTALVFMYAKCGELELSRSVFNMMPRKDKVAWNTMITANSMHGNGEEALLLFNKMLNSGVQPNSVTFTGVLCGCSHSRLVDEGLSIFHSISRDHAIEPDAEHYSCMVDVLSRGGRLEEAYRFILEMPIEPSAGAWGALLGACRVYKNVNLGRIAAKRLFEIEPHNPGNYILLSNIFVAAKLWGEASETRKLMREKGIRKLPGCSWVQLRNKVHTFVVGDKSNDQSDEIYRFLDDMGEKMRLAGYLPDTDYVLQDLHQEEKEDSLCNHSEKLAVAFGILNLNGESSLKVFKNLRICGDCHNAIKYMAKIVGVQIIVRDALRFHHFKDGFCSCKDFCMLINIGPSTFHRTEQSGCERLTFPSETDREFPWHVPRNKASAKVYDMTCSCSVDIFCREFKNDDAPIFNCGMEPRQSNYVQAVLPTTGVPPITNHSAHSTSQGTSSDLPREISLNMYLKEEVRAMPQFWEAKTF</sequence>
<dbReference type="EMBL" id="CAUOFW020009313">
    <property type="protein sequence ID" value="CAK9185452.1"/>
    <property type="molecule type" value="Genomic_DNA"/>
</dbReference>